<sequence>MSENTENNFFNSDTVGSSTFPVQCSALRKNGHVVIKGRPCKIVDMSTSKTGKHGHAKVHLVGIDIFTGKKLEDLSPSTHNMDVPNISRSEYQLVSINIDDGFLSLMTPDGSTKDDIRLPEGELGEKIVSDFDSGKDLLITVVSAMGEEAALGVKEAPNKNLKCDVDNCVSTDYYLDSGLIYCSNGHLIQGIIEVDDANDLNKNQPSKRRKTVTSSREHKKKSKVLYGNEGKILFLRCFQQILRAQSWCLIHIHGMGNKLENAIRNIWKLYLILLSNKLYKNTENILKSQNNIVLNSNNNVNKLPKLIDTIGLCYLGLLYIRSNITISTLCSLMKSGEVPYMKALSIIPDQIRKSMKSQYQVALSPIVFPSYDKVLSVTYSIFSAFYDFYEIIFPPLDVYPILVTYIQNLLLPLDLILPTLKLAYQLNISFTNELLKKTDMETMPEVILLAVLLISTRIYFEIDHYDIENLKDYNHNNLMDWNIWMITIKLLNYDKLIHFNSIENEIKISQMSTKEIDEYLSYLSNQLADKSYIKVPQTILNIFPLNYSKTEHKLLDSTYDYYTLLKTLRIINSYTSNTILKNKKYLYKIFPLSSNLPDITKTLFSKGAEMIGISEFKLRKIILNLEKQCINLNDTFKQKFT</sequence>
<dbReference type="Proteomes" id="UP000768646">
    <property type="component" value="Unassembled WGS sequence"/>
</dbReference>
<protein>
    <submittedName>
        <fullName evidence="1">Uncharacterized protein</fullName>
    </submittedName>
</protein>
<reference evidence="1 2" key="1">
    <citation type="journal article" date="2021" name="Commun. Biol.">
        <title>Genomic insights into the host specific adaptation of the Pneumocystis genus.</title>
        <authorList>
            <person name="Cisse O.H."/>
            <person name="Ma L."/>
            <person name="Dekker J.P."/>
            <person name="Khil P.P."/>
            <person name="Youn J.-H."/>
            <person name="Brenchley J.M."/>
            <person name="Blair R."/>
            <person name="Pahar B."/>
            <person name="Chabe M."/>
            <person name="Van Rompay K.K.A."/>
            <person name="Keesler R."/>
            <person name="Sukura A."/>
            <person name="Hirsch V."/>
            <person name="Kutty G."/>
            <person name="Liu Y."/>
            <person name="Peng L."/>
            <person name="Chen J."/>
            <person name="Song J."/>
            <person name="Weissenbacher-Lang C."/>
            <person name="Xu J."/>
            <person name="Upham N.S."/>
            <person name="Stajich J.E."/>
            <person name="Cuomo C.A."/>
            <person name="Cushion M.T."/>
            <person name="Kovacs J.A."/>
        </authorList>
    </citation>
    <scope>NUCLEOTIDE SEQUENCE [LARGE SCALE GENOMIC DNA]</scope>
    <source>
        <strain evidence="1 2">RABM</strain>
    </source>
</reference>
<gene>
    <name evidence="1" type="ORF">PORY_002301</name>
</gene>
<name>A0ACB7C9S1_9ASCO</name>
<organism evidence="1 2">
    <name type="scientific">Pneumocystis oryctolagi</name>
    <dbReference type="NCBI Taxonomy" id="42067"/>
    <lineage>
        <taxon>Eukaryota</taxon>
        <taxon>Fungi</taxon>
        <taxon>Dikarya</taxon>
        <taxon>Ascomycota</taxon>
        <taxon>Taphrinomycotina</taxon>
        <taxon>Pneumocystomycetes</taxon>
        <taxon>Pneumocystaceae</taxon>
        <taxon>Pneumocystis</taxon>
    </lineage>
</organism>
<dbReference type="EMBL" id="JABTEG010000009">
    <property type="protein sequence ID" value="KAG4304326.1"/>
    <property type="molecule type" value="Genomic_DNA"/>
</dbReference>
<proteinExistence type="predicted"/>
<evidence type="ECO:0000313" key="1">
    <source>
        <dbReference type="EMBL" id="KAG4304326.1"/>
    </source>
</evidence>
<keyword evidence="2" id="KW-1185">Reference proteome</keyword>
<accession>A0ACB7C9S1</accession>
<comment type="caution">
    <text evidence="1">The sequence shown here is derived from an EMBL/GenBank/DDBJ whole genome shotgun (WGS) entry which is preliminary data.</text>
</comment>
<evidence type="ECO:0000313" key="2">
    <source>
        <dbReference type="Proteomes" id="UP000768646"/>
    </source>
</evidence>